<name>A0A3B0WME3_9ZZZZ</name>
<reference evidence="1" key="1">
    <citation type="submission" date="2018-06" db="EMBL/GenBank/DDBJ databases">
        <authorList>
            <person name="Zhirakovskaya E."/>
        </authorList>
    </citation>
    <scope>NUCLEOTIDE SEQUENCE</scope>
</reference>
<protein>
    <submittedName>
        <fullName evidence="1">Uncharacterized protein</fullName>
    </submittedName>
</protein>
<sequence>MKGLVTITVFTMLFSGQLYAEASSSKISDAKKQIKSSLAISIEFKKCFEQAKSKAEASVCEQTQLKANKKVLGSNNKHSTTTVSLVDLMGEWNEQTKKEGVEYIEKGTRFLTFMNKCIQPVTTEDAFGDCTEKSFNKAYPSMSGQ</sequence>
<accession>A0A3B0WME3</accession>
<gene>
    <name evidence="1" type="ORF">MNBD_GAMMA06-2270</name>
</gene>
<dbReference type="AlphaFoldDB" id="A0A3B0WME3"/>
<proteinExistence type="predicted"/>
<organism evidence="1">
    <name type="scientific">hydrothermal vent metagenome</name>
    <dbReference type="NCBI Taxonomy" id="652676"/>
    <lineage>
        <taxon>unclassified sequences</taxon>
        <taxon>metagenomes</taxon>
        <taxon>ecological metagenomes</taxon>
    </lineage>
</organism>
<dbReference type="EMBL" id="UOFD01000015">
    <property type="protein sequence ID" value="VAW50539.1"/>
    <property type="molecule type" value="Genomic_DNA"/>
</dbReference>
<evidence type="ECO:0000313" key="1">
    <source>
        <dbReference type="EMBL" id="VAW50539.1"/>
    </source>
</evidence>